<dbReference type="EMBL" id="JAVREN010000008">
    <property type="protein sequence ID" value="MDT0306950.1"/>
    <property type="molecule type" value="Genomic_DNA"/>
</dbReference>
<gene>
    <name evidence="1" type="ORF">RM780_08230</name>
</gene>
<name>A0ABU2L5W0_9ACTN</name>
<reference evidence="2" key="1">
    <citation type="submission" date="2023-07" db="EMBL/GenBank/DDBJ databases">
        <title>30 novel species of actinomycetes from the DSMZ collection.</title>
        <authorList>
            <person name="Nouioui I."/>
        </authorList>
    </citation>
    <scope>NUCLEOTIDE SEQUENCE [LARGE SCALE GENOMIC DNA]</scope>
    <source>
        <strain evidence="2">DSM 44917</strain>
    </source>
</reference>
<sequence>MTGDGGLVPVTLVVDAGTVRRGDEILMGGQVLTVRDLRAVGRGGRFLEFASGETFTMRPSTVLWATRRVSPRVRA</sequence>
<accession>A0ABU2L5W0</accession>
<organism evidence="1 2">
    <name type="scientific">Streptomyces boetiae</name>
    <dbReference type="NCBI Taxonomy" id="3075541"/>
    <lineage>
        <taxon>Bacteria</taxon>
        <taxon>Bacillati</taxon>
        <taxon>Actinomycetota</taxon>
        <taxon>Actinomycetes</taxon>
        <taxon>Kitasatosporales</taxon>
        <taxon>Streptomycetaceae</taxon>
        <taxon>Streptomyces</taxon>
    </lineage>
</organism>
<proteinExistence type="predicted"/>
<comment type="caution">
    <text evidence="1">The sequence shown here is derived from an EMBL/GenBank/DDBJ whole genome shotgun (WGS) entry which is preliminary data.</text>
</comment>
<evidence type="ECO:0000313" key="2">
    <source>
        <dbReference type="Proteomes" id="UP001183388"/>
    </source>
</evidence>
<keyword evidence="2" id="KW-1185">Reference proteome</keyword>
<dbReference type="Proteomes" id="UP001183388">
    <property type="component" value="Unassembled WGS sequence"/>
</dbReference>
<dbReference type="RefSeq" id="WP_311629889.1">
    <property type="nucleotide sequence ID" value="NZ_JAVREN010000008.1"/>
</dbReference>
<evidence type="ECO:0000313" key="1">
    <source>
        <dbReference type="EMBL" id="MDT0306950.1"/>
    </source>
</evidence>
<protein>
    <submittedName>
        <fullName evidence="1">Uncharacterized protein</fullName>
    </submittedName>
</protein>